<feature type="compositionally biased region" description="Polar residues" evidence="1">
    <location>
        <begin position="373"/>
        <end position="385"/>
    </location>
</feature>
<dbReference type="EMBL" id="JAMZMM010000251">
    <property type="protein sequence ID" value="MCP2730881.1"/>
    <property type="molecule type" value="Genomic_DNA"/>
</dbReference>
<evidence type="ECO:0000313" key="3">
    <source>
        <dbReference type="Proteomes" id="UP001204953"/>
    </source>
</evidence>
<keyword evidence="3" id="KW-1185">Reference proteome</keyword>
<dbReference type="Pfam" id="PF00502">
    <property type="entry name" value="Phycobilisome"/>
    <property type="match status" value="1"/>
</dbReference>
<feature type="compositionally biased region" description="Low complexity" evidence="1">
    <location>
        <begin position="386"/>
        <end position="397"/>
    </location>
</feature>
<reference evidence="2" key="1">
    <citation type="submission" date="2022-06" db="EMBL/GenBank/DDBJ databases">
        <title>New cyanobacteria of genus Symplocastrum in benthos of Lake Baikal.</title>
        <authorList>
            <person name="Sorokovikova E."/>
            <person name="Tikhonova I."/>
            <person name="Krasnopeev A."/>
            <person name="Evseev P."/>
            <person name="Gladkikh A."/>
            <person name="Belykh O."/>
        </authorList>
    </citation>
    <scope>NUCLEOTIDE SEQUENCE</scope>
    <source>
        <strain evidence="2">BBK-W-15</strain>
    </source>
</reference>
<dbReference type="AlphaFoldDB" id="A0AAE3GVV3"/>
<evidence type="ECO:0000256" key="1">
    <source>
        <dbReference type="SAM" id="MobiDB-lite"/>
    </source>
</evidence>
<feature type="compositionally biased region" description="Polar residues" evidence="1">
    <location>
        <begin position="401"/>
        <end position="410"/>
    </location>
</feature>
<organism evidence="2 3">
    <name type="scientific">Limnofasciculus baicalensis BBK-W-15</name>
    <dbReference type="NCBI Taxonomy" id="2699891"/>
    <lineage>
        <taxon>Bacteria</taxon>
        <taxon>Bacillati</taxon>
        <taxon>Cyanobacteriota</taxon>
        <taxon>Cyanophyceae</taxon>
        <taxon>Coleofasciculales</taxon>
        <taxon>Coleofasciculaceae</taxon>
        <taxon>Limnofasciculus</taxon>
        <taxon>Limnofasciculus baicalensis</taxon>
    </lineage>
</organism>
<dbReference type="RefSeq" id="WP_254013631.1">
    <property type="nucleotide sequence ID" value="NZ_JAMZMM010000251.1"/>
</dbReference>
<gene>
    <name evidence="2" type="ORF">NJ959_20855</name>
</gene>
<feature type="region of interest" description="Disordered" evidence="1">
    <location>
        <begin position="372"/>
        <end position="413"/>
    </location>
</feature>
<name>A0AAE3GVV3_9CYAN</name>
<dbReference type="GO" id="GO:0015979">
    <property type="term" value="P:photosynthesis"/>
    <property type="evidence" value="ECO:0007669"/>
    <property type="project" value="InterPro"/>
</dbReference>
<comment type="caution">
    <text evidence="2">The sequence shown here is derived from an EMBL/GenBank/DDBJ whole genome shotgun (WGS) entry which is preliminary data.</text>
</comment>
<protein>
    <submittedName>
        <fullName evidence="2">Uncharacterized protein</fullName>
    </submittedName>
</protein>
<accession>A0AAE3GVV3</accession>
<evidence type="ECO:0000313" key="2">
    <source>
        <dbReference type="EMBL" id="MCP2730881.1"/>
    </source>
</evidence>
<dbReference type="InterPro" id="IPR012128">
    <property type="entry name" value="Phycobilisome_asu/bsu"/>
</dbReference>
<sequence>MLVAVNYIKTPSVERLVKLWAERYKPDMSSLSSGKDDTSFYGELIKAVSPEGRALTATKLHNRLVTIKCQMAGIQTNALYSYIPNIVDLSEANRLTNFALMVYMKLLEIYQQPSPTAAEEKTLISTAATTSSEVSFPSWQMLSIEAWGMPGIQEIAEAIEPILLEFQQEHILSKDWRTLGFITTLLNFSNKLLILSQKLTPQEQLLIYPYFRFIEEQVALPWQRVCIAAAKYQVDSPTFKLVEQLFPVSQDIAQTVYSQLIQLLPNHRSRRGELTDPGVTHSCLRDLEMFQAYLWLCLLEDNMAPIELELVDLCLMVLPGVKVKWEMIELCNKLLAEEIIARLTPSQRNLIQPYTDGLQQAFLKQRDRFALPNENTKNAKSTSTANQNSSIRQQQSIGKNPKTTGLTHGLSTMDGEIERLTKKMEELDRELAQTKEQLNKRRNQFGISQ</sequence>
<proteinExistence type="predicted"/>
<dbReference type="GO" id="GO:0030089">
    <property type="term" value="C:phycobilisome"/>
    <property type="evidence" value="ECO:0007669"/>
    <property type="project" value="InterPro"/>
</dbReference>
<dbReference type="Proteomes" id="UP001204953">
    <property type="component" value="Unassembled WGS sequence"/>
</dbReference>